<feature type="transmembrane region" description="Helical" evidence="1">
    <location>
        <begin position="683"/>
        <end position="709"/>
    </location>
</feature>
<evidence type="ECO:0000313" key="4">
    <source>
        <dbReference type="Proteomes" id="UP000000663"/>
    </source>
</evidence>
<dbReference type="PANTHER" id="PTHR43849:SF2">
    <property type="entry name" value="BLL3936 PROTEIN"/>
    <property type="match status" value="1"/>
</dbReference>
<evidence type="ECO:0000259" key="2">
    <source>
        <dbReference type="Pfam" id="PF06808"/>
    </source>
</evidence>
<proteinExistence type="predicted"/>
<feature type="transmembrane region" description="Helical" evidence="1">
    <location>
        <begin position="440"/>
        <end position="461"/>
    </location>
</feature>
<dbReference type="PANTHER" id="PTHR43849">
    <property type="entry name" value="BLL3936 PROTEIN"/>
    <property type="match status" value="1"/>
</dbReference>
<feature type="transmembrane region" description="Helical" evidence="1">
    <location>
        <begin position="91"/>
        <end position="112"/>
    </location>
</feature>
<feature type="transmembrane region" description="Helical" evidence="1">
    <location>
        <begin position="243"/>
        <end position="268"/>
    </location>
</feature>
<dbReference type="Proteomes" id="UP000000663">
    <property type="component" value="Chromosome"/>
</dbReference>
<name>Q0W0M8_METAR</name>
<feature type="transmembrane region" description="Helical" evidence="1">
    <location>
        <begin position="60"/>
        <end position="79"/>
    </location>
</feature>
<evidence type="ECO:0000313" key="3">
    <source>
        <dbReference type="EMBL" id="CAJ38065.1"/>
    </source>
</evidence>
<dbReference type="InterPro" id="IPR011853">
    <property type="entry name" value="TRAP_DctM-Dct_fused"/>
</dbReference>
<sequence>MPEDKTIKLNQSELDDLEVKYSNIRSLTRWGILLVSAIAIISSLYHLYASVYMPNYQLHLSLHLMFMIVLAFFMYPVWSKALSGKKGLDKVPIYDLILGGLSSAVCLYWVFFYNDIIYRSGMESQLDLLVGAIGIMLVLEATRRTVGPALSILAGLFIIYAYVGAYLPGILNHRGYTVERIISQLWYTDQGIFGVPLYVSAIYVIVFILFGSFLKYSGAGDFFINFAYALTGWRKGGPAKTSVLASGFFGMISGSSIANAVTVGSFTIPLMKKAGYRKEFAGAVEAASSTGGQIMPPVMGAAAFIMVEFTGIPYSDIIISALIPAIAFFTGVWIMAHLEASRVGLKSVPKSELPDWKKLLKEKGYVSISVFLLLYLILIAKVSIPYAGVFSIISIIAFSYVPDLAKLYREKKYWVLAGIGIAYVAIVAIAMYVLNLSAMMSIFYSVLPIVIVLVAYCHFTGKKLEGMDAGKFRLALEEGTKGSSGVALACATAGIISGVATLTGLGLKIAMLVSVISGGSLFIALIVTMIACIVLGMGLPTTATYIVLVTMAAPALAAMHLPSGALIPVLAIHMFVLYYGVLADVTPPVALAAYAASGIAKSNQFKTGIEAFKISMNKAMVPFAFVYSPAILLLGIDWASPLSVGSAAFDIATMFMGILCLQIALTGFWMANLSKIERAAMIIAALALIFPNVPGAIYGVAALITLYVLQKSRILAGPDGKFMDGFRKMFPN</sequence>
<dbReference type="NCBIfam" id="TIGR02123">
    <property type="entry name" value="TRAP_fused"/>
    <property type="match status" value="1"/>
</dbReference>
<feature type="transmembrane region" description="Helical" evidence="1">
    <location>
        <begin position="191"/>
        <end position="214"/>
    </location>
</feature>
<feature type="transmembrane region" description="Helical" evidence="1">
    <location>
        <begin position="30"/>
        <end position="48"/>
    </location>
</feature>
<feature type="transmembrane region" description="Helical" evidence="1">
    <location>
        <begin position="413"/>
        <end position="434"/>
    </location>
</feature>
<dbReference type="AlphaFoldDB" id="Q0W0M8"/>
<dbReference type="STRING" id="351160.RRC346"/>
<keyword evidence="4" id="KW-1185">Reference proteome</keyword>
<dbReference type="eggNOG" id="arCOG01906">
    <property type="taxonomic scope" value="Archaea"/>
</dbReference>
<feature type="transmembrane region" description="Helical" evidence="1">
    <location>
        <begin position="576"/>
        <end position="599"/>
    </location>
</feature>
<feature type="transmembrane region" description="Helical" evidence="1">
    <location>
        <begin position="317"/>
        <end position="338"/>
    </location>
</feature>
<dbReference type="InterPro" id="IPR010656">
    <property type="entry name" value="DctM"/>
</dbReference>
<feature type="domain" description="TRAP C4-dicarboxylate transport system permease DctM subunit" evidence="2">
    <location>
        <begin position="133"/>
        <end position="635"/>
    </location>
</feature>
<feature type="transmembrane region" description="Helical" evidence="1">
    <location>
        <begin position="384"/>
        <end position="401"/>
    </location>
</feature>
<feature type="transmembrane region" description="Helical" evidence="1">
    <location>
        <begin position="543"/>
        <end position="570"/>
    </location>
</feature>
<gene>
    <name evidence="3" type="ORF">RRC346</name>
</gene>
<feature type="transmembrane region" description="Helical" evidence="1">
    <location>
        <begin position="620"/>
        <end position="639"/>
    </location>
</feature>
<protein>
    <submittedName>
        <fullName evidence="3">Predicted TRAP-type transport system, permease component</fullName>
    </submittedName>
</protein>
<feature type="transmembrane region" description="Helical" evidence="1">
    <location>
        <begin position="149"/>
        <end position="171"/>
    </location>
</feature>
<keyword evidence="1" id="KW-0472">Membrane</keyword>
<organism evidence="3 4">
    <name type="scientific">Methanocella arvoryzae (strain DSM 22066 / NBRC 105507 / MRE50)</name>
    <dbReference type="NCBI Taxonomy" id="351160"/>
    <lineage>
        <taxon>Archaea</taxon>
        <taxon>Methanobacteriati</taxon>
        <taxon>Methanobacteriota</taxon>
        <taxon>Stenosarchaea group</taxon>
        <taxon>Methanomicrobia</taxon>
        <taxon>Methanocellales</taxon>
        <taxon>Methanocellaceae</taxon>
        <taxon>Methanocella</taxon>
    </lineage>
</organism>
<dbReference type="EMBL" id="AM114193">
    <property type="protein sequence ID" value="CAJ38065.1"/>
    <property type="molecule type" value="Genomic_DNA"/>
</dbReference>
<keyword evidence="1" id="KW-0812">Transmembrane</keyword>
<dbReference type="Pfam" id="PF06808">
    <property type="entry name" value="DctM"/>
    <property type="match status" value="1"/>
</dbReference>
<reference evidence="3 4" key="1">
    <citation type="journal article" date="2006" name="Science">
        <title>Genome of rice cluster I archaea -- the key methane producers in the rice rhizosphere.</title>
        <authorList>
            <person name="Erkel C."/>
            <person name="Kube M."/>
            <person name="Reinhardt R."/>
            <person name="Liesack W."/>
        </authorList>
    </citation>
    <scope>NUCLEOTIDE SEQUENCE [LARGE SCALE GENOMIC DNA]</scope>
    <source>
        <strain evidence="4">DSM 22066 / NBRC 105507 / MRE50</strain>
    </source>
</reference>
<feature type="transmembrane region" description="Helical" evidence="1">
    <location>
        <begin position="482"/>
        <end position="503"/>
    </location>
</feature>
<feature type="transmembrane region" description="Helical" evidence="1">
    <location>
        <begin position="651"/>
        <end position="671"/>
    </location>
</feature>
<accession>Q0W0M8</accession>
<dbReference type="KEGG" id="rci:RRC346"/>
<feature type="transmembrane region" description="Helical" evidence="1">
    <location>
        <begin position="509"/>
        <end position="536"/>
    </location>
</feature>
<keyword evidence="1" id="KW-1133">Transmembrane helix</keyword>
<evidence type="ECO:0000256" key="1">
    <source>
        <dbReference type="SAM" id="Phobius"/>
    </source>
</evidence>